<accession>A0ABU9GKR8</accession>
<evidence type="ECO:0000256" key="1">
    <source>
        <dbReference type="ARBA" id="ARBA00022679"/>
    </source>
</evidence>
<dbReference type="RefSeq" id="WP_341543002.1">
    <property type="nucleotide sequence ID" value="NZ_JBAKAP010000102.1"/>
</dbReference>
<reference evidence="4 5" key="1">
    <citation type="submission" date="2024-02" db="EMBL/GenBank/DDBJ databases">
        <title>Bacteria isolated from the canopy kelp, Nereocystis luetkeana.</title>
        <authorList>
            <person name="Pfister C.A."/>
            <person name="Younker I.T."/>
            <person name="Light S.H."/>
        </authorList>
    </citation>
    <scope>NUCLEOTIDE SEQUENCE [LARGE SCALE GENOMIC DNA]</scope>
    <source>
        <strain evidence="4 5">TI.5.07</strain>
    </source>
</reference>
<dbReference type="EMBL" id="JBAKAP010000102">
    <property type="protein sequence ID" value="MEL0618712.1"/>
    <property type="molecule type" value="Genomic_DNA"/>
</dbReference>
<dbReference type="InterPro" id="IPR003836">
    <property type="entry name" value="Glucokinase"/>
</dbReference>
<comment type="similarity">
    <text evidence="3">Belongs to the bacterial glucokinase family.</text>
</comment>
<keyword evidence="1" id="KW-0808">Transferase</keyword>
<proteinExistence type="inferred from homology"/>
<dbReference type="Proteomes" id="UP001378242">
    <property type="component" value="Unassembled WGS sequence"/>
</dbReference>
<gene>
    <name evidence="4" type="ORF">V6243_17985</name>
</gene>
<name>A0ABU9GKR8_COBMA</name>
<evidence type="ECO:0000313" key="4">
    <source>
        <dbReference type="EMBL" id="MEL0618712.1"/>
    </source>
</evidence>
<evidence type="ECO:0000313" key="5">
    <source>
        <dbReference type="Proteomes" id="UP001378242"/>
    </source>
</evidence>
<keyword evidence="5" id="KW-1185">Reference proteome</keyword>
<comment type="caution">
    <text evidence="4">The sequence shown here is derived from an EMBL/GenBank/DDBJ whole genome shotgun (WGS) entry which is preliminary data.</text>
</comment>
<evidence type="ECO:0000256" key="3">
    <source>
        <dbReference type="RuleBase" id="RU004046"/>
    </source>
</evidence>
<sequence>MQRLHGGQGMLEINRALGDLRGLPTPRESAADVSQAAHARDTLGQPKDSLACDAVLLFMKILGDVAGDLALAT</sequence>
<evidence type="ECO:0000256" key="2">
    <source>
        <dbReference type="ARBA" id="ARBA00022777"/>
    </source>
</evidence>
<organism evidence="4 5">
    <name type="scientific">Cobetia marina</name>
    <name type="common">Deleya marina</name>
    <dbReference type="NCBI Taxonomy" id="28258"/>
    <lineage>
        <taxon>Bacteria</taxon>
        <taxon>Pseudomonadati</taxon>
        <taxon>Pseudomonadota</taxon>
        <taxon>Gammaproteobacteria</taxon>
        <taxon>Oceanospirillales</taxon>
        <taxon>Halomonadaceae</taxon>
        <taxon>Cobetia</taxon>
    </lineage>
</organism>
<feature type="non-terminal residue" evidence="4">
    <location>
        <position position="73"/>
    </location>
</feature>
<protein>
    <submittedName>
        <fullName evidence="4">Glucokinase</fullName>
    </submittedName>
</protein>
<dbReference type="Gene3D" id="3.40.367.20">
    <property type="match status" value="1"/>
</dbReference>
<dbReference type="Pfam" id="PF02685">
    <property type="entry name" value="Glucokinase"/>
    <property type="match status" value="1"/>
</dbReference>
<keyword evidence="2" id="KW-0418">Kinase</keyword>